<dbReference type="PATRIC" id="fig|1449336.4.peg.77"/>
<dbReference type="EMBL" id="JQBS01000006">
    <property type="protein sequence ID" value="KRN57557.1"/>
    <property type="molecule type" value="Genomic_DNA"/>
</dbReference>
<feature type="domain" description="WxL" evidence="2">
    <location>
        <begin position="37"/>
        <end position="268"/>
    </location>
</feature>
<evidence type="ECO:0000259" key="2">
    <source>
        <dbReference type="Pfam" id="PF13731"/>
    </source>
</evidence>
<organism evidence="3 4">
    <name type="scientific">Carnobacterium divergens DSM 20623</name>
    <dbReference type="NCBI Taxonomy" id="1449336"/>
    <lineage>
        <taxon>Bacteria</taxon>
        <taxon>Bacillati</taxon>
        <taxon>Bacillota</taxon>
        <taxon>Bacilli</taxon>
        <taxon>Lactobacillales</taxon>
        <taxon>Carnobacteriaceae</taxon>
        <taxon>Carnobacterium</taxon>
    </lineage>
</organism>
<sequence>MKLTKLAVVGITTATLLSVAAPALATDTTVGTPAAPKASVKYIPSEGDNNVTIPDTKPPLVVVPDPETNEPGGKGQVMIVSTPKFNFGNQELTTKTKDYSAKVTKFEKVAPEKGTVLKAPLVQISDTSGRSNADAKWALNVSMSNFIGADKAELTGATIKIGGGKVYNSVVAADSATDGSGLVTLPSVDGLNWKKEVILSSTAQELLSAKNGTGNALTSYVMDSAYTGDKVYAETDTFDNVQLNVPGSTVKAVQTYEATVTWALSLTPEA</sequence>
<feature type="signal peptide" evidence="1">
    <location>
        <begin position="1"/>
        <end position="25"/>
    </location>
</feature>
<reference evidence="3 4" key="1">
    <citation type="journal article" date="2015" name="Genome Announc.">
        <title>Expanding the biotechnology potential of lactobacilli through comparative genomics of 213 strains and associated genera.</title>
        <authorList>
            <person name="Sun Z."/>
            <person name="Harris H.M."/>
            <person name="McCann A."/>
            <person name="Guo C."/>
            <person name="Argimon S."/>
            <person name="Zhang W."/>
            <person name="Yang X."/>
            <person name="Jeffery I.B."/>
            <person name="Cooney J.C."/>
            <person name="Kagawa T.F."/>
            <person name="Liu W."/>
            <person name="Song Y."/>
            <person name="Salvetti E."/>
            <person name="Wrobel A."/>
            <person name="Rasinkangas P."/>
            <person name="Parkhill J."/>
            <person name="Rea M.C."/>
            <person name="O'Sullivan O."/>
            <person name="Ritari J."/>
            <person name="Douillard F.P."/>
            <person name="Paul Ross R."/>
            <person name="Yang R."/>
            <person name="Briner A.E."/>
            <person name="Felis G.E."/>
            <person name="de Vos W.M."/>
            <person name="Barrangou R."/>
            <person name="Klaenhammer T.R."/>
            <person name="Caufield P.W."/>
            <person name="Cui Y."/>
            <person name="Zhang H."/>
            <person name="O'Toole P.W."/>
        </authorList>
    </citation>
    <scope>NUCLEOTIDE SEQUENCE [LARGE SCALE GENOMIC DNA]</scope>
    <source>
        <strain evidence="3 4">DSM 20623</strain>
    </source>
</reference>
<gene>
    <name evidence="3" type="ORF">IV74_GL000077</name>
</gene>
<keyword evidence="1" id="KW-0732">Signal</keyword>
<dbReference type="InterPro" id="IPR027994">
    <property type="entry name" value="WxL_dom"/>
</dbReference>
<evidence type="ECO:0000313" key="4">
    <source>
        <dbReference type="Proteomes" id="UP000051658"/>
    </source>
</evidence>
<feature type="chain" id="PRO_5006418135" description="WxL domain-containing protein" evidence="1">
    <location>
        <begin position="26"/>
        <end position="270"/>
    </location>
</feature>
<dbReference type="GeneID" id="89587659"/>
<name>A0A0R2I527_CARDV</name>
<dbReference type="Pfam" id="PF13731">
    <property type="entry name" value="WxL"/>
    <property type="match status" value="1"/>
</dbReference>
<dbReference type="Proteomes" id="UP000051658">
    <property type="component" value="Unassembled WGS sequence"/>
</dbReference>
<keyword evidence="4" id="KW-1185">Reference proteome</keyword>
<dbReference type="AlphaFoldDB" id="A0A0R2I527"/>
<proteinExistence type="predicted"/>
<evidence type="ECO:0000256" key="1">
    <source>
        <dbReference type="SAM" id="SignalP"/>
    </source>
</evidence>
<comment type="caution">
    <text evidence="3">The sequence shown here is derived from an EMBL/GenBank/DDBJ whole genome shotgun (WGS) entry which is preliminary data.</text>
</comment>
<dbReference type="RefSeq" id="WP_034572631.1">
    <property type="nucleotide sequence ID" value="NZ_JQBS01000006.1"/>
</dbReference>
<protein>
    <recommendedName>
        <fullName evidence="2">WxL domain-containing protein</fullName>
    </recommendedName>
</protein>
<evidence type="ECO:0000313" key="3">
    <source>
        <dbReference type="EMBL" id="KRN57557.1"/>
    </source>
</evidence>
<accession>A0A0R2I527</accession>